<evidence type="ECO:0000256" key="2">
    <source>
        <dbReference type="ARBA" id="ARBA00022801"/>
    </source>
</evidence>
<dbReference type="PANTHER" id="PTHR32227">
    <property type="entry name" value="GLUCAN ENDO-1,3-BETA-GLUCOSIDASE BG1-RELATED-RELATED"/>
    <property type="match status" value="1"/>
</dbReference>
<accession>A0A834LRP8</accession>
<evidence type="ECO:0000256" key="3">
    <source>
        <dbReference type="ARBA" id="ARBA00023295"/>
    </source>
</evidence>
<reference evidence="5" key="1">
    <citation type="submission" date="2019-11" db="EMBL/GenBank/DDBJ databases">
        <authorList>
            <person name="Liu Y."/>
            <person name="Hou J."/>
            <person name="Li T.-Q."/>
            <person name="Guan C.-H."/>
            <person name="Wu X."/>
            <person name="Wu H.-Z."/>
            <person name="Ling F."/>
            <person name="Zhang R."/>
            <person name="Shi X.-G."/>
            <person name="Ren J.-P."/>
            <person name="Chen E.-F."/>
            <person name="Sun J.-M."/>
        </authorList>
    </citation>
    <scope>NUCLEOTIDE SEQUENCE</scope>
    <source>
        <strain evidence="5">Adult_tree_wgs_1</strain>
        <tissue evidence="5">Leaves</tissue>
    </source>
</reference>
<keyword evidence="6" id="KW-1185">Reference proteome</keyword>
<dbReference type="InterPro" id="IPR017853">
    <property type="entry name" value="GH"/>
</dbReference>
<sequence length="341" mass="37320">MDAAAQSIGVCYGMLGDNLPPASEVVALYKTRGIQRMRIYEPNQAALEALKGSNIELMLGVPNSDLQSLASNPSNANSWVQRNIRNFWPGVKFRYIEVGNEVGPTTGLAQFVLPAMRNVYNAIASAGLQNQIKVSTAIDTTLLGNSYPPSQGAFRGDVTAFLNPIITFLVQIKSPLLANIYPYFSYSGNPRDISLPYALFTSPSNVVWDGQRGYQNLFDAMLDALYAALDRSGGATLDVVVSETGWPSTCAFGAIVDNARIYNSNLIRHVKGGTPRRPNRATEAYLFAMFDENNKQPELEKHFGLFLPNKQPKYTLNFGAAERIWDVAVGNNASVYLSSDV</sequence>
<dbReference type="GO" id="GO:0004553">
    <property type="term" value="F:hydrolase activity, hydrolyzing O-glycosyl compounds"/>
    <property type="evidence" value="ECO:0007669"/>
    <property type="project" value="InterPro"/>
</dbReference>
<evidence type="ECO:0008006" key="7">
    <source>
        <dbReference type="Google" id="ProtNLM"/>
    </source>
</evidence>
<evidence type="ECO:0000256" key="1">
    <source>
        <dbReference type="ARBA" id="ARBA00008773"/>
    </source>
</evidence>
<name>A0A834LRP8_RHOSS</name>
<dbReference type="EMBL" id="WJXA01000002">
    <property type="protein sequence ID" value="KAF7149815.1"/>
    <property type="molecule type" value="Genomic_DNA"/>
</dbReference>
<dbReference type="OrthoDB" id="941679at2759"/>
<dbReference type="SUPFAM" id="SSF51445">
    <property type="entry name" value="(Trans)glycosidases"/>
    <property type="match status" value="1"/>
</dbReference>
<comment type="caution">
    <text evidence="5">The sequence shown here is derived from an EMBL/GenBank/DDBJ whole genome shotgun (WGS) entry which is preliminary data.</text>
</comment>
<evidence type="ECO:0000313" key="6">
    <source>
        <dbReference type="Proteomes" id="UP000626092"/>
    </source>
</evidence>
<dbReference type="AlphaFoldDB" id="A0A834LRP8"/>
<gene>
    <name evidence="5" type="ORF">RHSIM_Rhsim02G0004800</name>
</gene>
<proteinExistence type="inferred from homology"/>
<dbReference type="InterPro" id="IPR044965">
    <property type="entry name" value="Glyco_hydro_17_plant"/>
</dbReference>
<evidence type="ECO:0000313" key="5">
    <source>
        <dbReference type="EMBL" id="KAF7149815.1"/>
    </source>
</evidence>
<dbReference type="Gene3D" id="3.20.20.80">
    <property type="entry name" value="Glycosidases"/>
    <property type="match status" value="1"/>
</dbReference>
<dbReference type="InterPro" id="IPR000490">
    <property type="entry name" value="Glyco_hydro_17"/>
</dbReference>
<dbReference type="FunFam" id="3.20.20.80:FF:000010">
    <property type="entry name" value="glucan endo-1,3-beta-glucosidase, basic"/>
    <property type="match status" value="1"/>
</dbReference>
<protein>
    <recommendedName>
        <fullName evidence="7">Glucan endo-1,3-beta-D-glucosidase</fullName>
    </recommendedName>
</protein>
<dbReference type="GO" id="GO:0005975">
    <property type="term" value="P:carbohydrate metabolic process"/>
    <property type="evidence" value="ECO:0007669"/>
    <property type="project" value="InterPro"/>
</dbReference>
<organism evidence="5 6">
    <name type="scientific">Rhododendron simsii</name>
    <name type="common">Sims's rhododendron</name>
    <dbReference type="NCBI Taxonomy" id="118357"/>
    <lineage>
        <taxon>Eukaryota</taxon>
        <taxon>Viridiplantae</taxon>
        <taxon>Streptophyta</taxon>
        <taxon>Embryophyta</taxon>
        <taxon>Tracheophyta</taxon>
        <taxon>Spermatophyta</taxon>
        <taxon>Magnoliopsida</taxon>
        <taxon>eudicotyledons</taxon>
        <taxon>Gunneridae</taxon>
        <taxon>Pentapetalae</taxon>
        <taxon>asterids</taxon>
        <taxon>Ericales</taxon>
        <taxon>Ericaceae</taxon>
        <taxon>Ericoideae</taxon>
        <taxon>Rhodoreae</taxon>
        <taxon>Rhododendron</taxon>
    </lineage>
</organism>
<evidence type="ECO:0000256" key="4">
    <source>
        <dbReference type="RuleBase" id="RU004335"/>
    </source>
</evidence>
<comment type="similarity">
    <text evidence="1 4">Belongs to the glycosyl hydrolase 17 family.</text>
</comment>
<keyword evidence="2" id="KW-0378">Hydrolase</keyword>
<dbReference type="Proteomes" id="UP000626092">
    <property type="component" value="Unassembled WGS sequence"/>
</dbReference>
<keyword evidence="3" id="KW-0326">Glycosidase</keyword>
<dbReference type="Pfam" id="PF00332">
    <property type="entry name" value="Glyco_hydro_17"/>
    <property type="match status" value="1"/>
</dbReference>